<evidence type="ECO:0000256" key="8">
    <source>
        <dbReference type="ARBA" id="ARBA00023004"/>
    </source>
</evidence>
<evidence type="ECO:0000313" key="11">
    <source>
        <dbReference type="EMBL" id="RLK50889.1"/>
    </source>
</evidence>
<dbReference type="CDD" id="cd02758">
    <property type="entry name" value="MopB_Tetrathionate-Ra"/>
    <property type="match status" value="1"/>
</dbReference>
<dbReference type="PANTHER" id="PTHR43742">
    <property type="entry name" value="TRIMETHYLAMINE-N-OXIDE REDUCTASE"/>
    <property type="match status" value="1"/>
</dbReference>
<comment type="caution">
    <text evidence="11">The sequence shown here is derived from an EMBL/GenBank/DDBJ whole genome shotgun (WGS) entry which is preliminary data.</text>
</comment>
<dbReference type="InterPro" id="IPR006963">
    <property type="entry name" value="Mopterin_OxRdtase_4Fe-4S_dom"/>
</dbReference>
<dbReference type="AlphaFoldDB" id="A0A498C743"/>
<comment type="cofactor">
    <cofactor evidence="1">
        <name>Mo-bis(molybdopterin guanine dinucleotide)</name>
        <dbReference type="ChEBI" id="CHEBI:60539"/>
    </cofactor>
</comment>
<gene>
    <name evidence="11" type="ORF">DFR31_0798</name>
</gene>
<keyword evidence="9" id="KW-0411">Iron-sulfur</keyword>
<dbReference type="RefSeq" id="WP_121441341.1">
    <property type="nucleotide sequence ID" value="NZ_RCDA01000001.1"/>
</dbReference>
<evidence type="ECO:0000256" key="4">
    <source>
        <dbReference type="ARBA" id="ARBA00022505"/>
    </source>
</evidence>
<dbReference type="InterPro" id="IPR009010">
    <property type="entry name" value="Asp_de-COase-like_dom_sf"/>
</dbReference>
<dbReference type="GO" id="GO:0016491">
    <property type="term" value="F:oxidoreductase activity"/>
    <property type="evidence" value="ECO:0007669"/>
    <property type="project" value="UniProtKB-KW"/>
</dbReference>
<reference evidence="11 12" key="1">
    <citation type="submission" date="2018-10" db="EMBL/GenBank/DDBJ databases">
        <title>Genomic Encyclopedia of Type Strains, Phase IV (KMG-IV): sequencing the most valuable type-strain genomes for metagenomic binning, comparative biology and taxonomic classification.</title>
        <authorList>
            <person name="Goeker M."/>
        </authorList>
    </citation>
    <scope>NUCLEOTIDE SEQUENCE [LARGE SCALE GENOMIC DNA]</scope>
    <source>
        <strain evidence="11 12">DSM 12769</strain>
    </source>
</reference>
<keyword evidence="3" id="KW-0004">4Fe-4S</keyword>
<dbReference type="GO" id="GO:0043546">
    <property type="term" value="F:molybdopterin cofactor binding"/>
    <property type="evidence" value="ECO:0007669"/>
    <property type="project" value="InterPro"/>
</dbReference>
<evidence type="ECO:0000313" key="12">
    <source>
        <dbReference type="Proteomes" id="UP000275461"/>
    </source>
</evidence>
<dbReference type="InterPro" id="IPR037946">
    <property type="entry name" value="MopB_CT_Tetrathionate"/>
</dbReference>
<keyword evidence="12" id="KW-1185">Reference proteome</keyword>
<dbReference type="EMBL" id="RCDA01000001">
    <property type="protein sequence ID" value="RLK50889.1"/>
    <property type="molecule type" value="Genomic_DNA"/>
</dbReference>
<dbReference type="SMART" id="SM00926">
    <property type="entry name" value="Molybdop_Fe4S4"/>
    <property type="match status" value="1"/>
</dbReference>
<dbReference type="InterPro" id="IPR041929">
    <property type="entry name" value="Tetrathionate-R_A_N"/>
</dbReference>
<keyword evidence="6" id="KW-0732">Signal</keyword>
<feature type="domain" description="4Fe-4S Mo/W bis-MGD-type" evidence="10">
    <location>
        <begin position="70"/>
        <end position="156"/>
    </location>
</feature>
<evidence type="ECO:0000256" key="6">
    <source>
        <dbReference type="ARBA" id="ARBA00022729"/>
    </source>
</evidence>
<evidence type="ECO:0000259" key="10">
    <source>
        <dbReference type="PROSITE" id="PS51669"/>
    </source>
</evidence>
<organism evidence="11 12">
    <name type="scientific">Alkalispirillum mobile</name>
    <dbReference type="NCBI Taxonomy" id="85925"/>
    <lineage>
        <taxon>Bacteria</taxon>
        <taxon>Pseudomonadati</taxon>
        <taxon>Pseudomonadota</taxon>
        <taxon>Gammaproteobacteria</taxon>
        <taxon>Chromatiales</taxon>
        <taxon>Ectothiorhodospiraceae</taxon>
        <taxon>Alkalispirillum</taxon>
    </lineage>
</organism>
<dbReference type="Pfam" id="PF01568">
    <property type="entry name" value="Molydop_binding"/>
    <property type="match status" value="1"/>
</dbReference>
<evidence type="ECO:0000256" key="3">
    <source>
        <dbReference type="ARBA" id="ARBA00022485"/>
    </source>
</evidence>
<dbReference type="PANTHER" id="PTHR43742:SF9">
    <property type="entry name" value="TETRATHIONATE REDUCTASE SUBUNIT A"/>
    <property type="match status" value="1"/>
</dbReference>
<dbReference type="PROSITE" id="PS51318">
    <property type="entry name" value="TAT"/>
    <property type="match status" value="1"/>
</dbReference>
<accession>A0A498C743</accession>
<dbReference type="Gene3D" id="3.40.50.740">
    <property type="match status" value="1"/>
</dbReference>
<comment type="similarity">
    <text evidence="2">Belongs to the prokaryotic molybdopterin-containing oxidoreductase family.</text>
</comment>
<sequence length="1012" mass="109663">MDRSRRNLLKTGAAGAALATAAVGYSGVLGKMSQGQWAGERPPSALHGKSLAPEFQVDAITGAITPNPDQRTAFTMCMGCTTFCGVRLRIDRQSGDVLRVAGNPYSPLSADPALPWETPVEEALHSLSRHGKRGLEGRSTACGRGAAVLEQMRSPHRVTQPLKRVGPRNGGEWQPISFEQLIEELVEGGDLFGEGHVDGLRAIRDLDTPIDPERPELGPRANQLAVIDAANDGGRAFAQRFSRLAFGSQNYAGHGSYCGGAYRSGSAAMFGHLRQMPHAKPDFRHADFVLFIGTAPGNAGNPFKRQGRQIADARSDAGRNFEYVVIDPVLTHAGNKPSAHAGRWVPIKPGTDGAMAMALIRWILDNKREDQTYLAQPNPDAAEAAGEASWSNATHLVVQTPGDRRDGRMLRAADLGLGSDEQYVVLPDDGDEPVAHDRLTGPARRYFRGQVTTADGESLTVATSLTLLREAAEQHTLAEYSAICGIPEQTLIDLADTFTRHGKRAAANTHGGMMAGNGFYNAWAVVMLNTLIGNLNCKGGTVVAGGRYPEVAPGPRYNLVDFPGKVAPRGRHVSRNSQPLTDRPVEAPWFPVAPNLTVELFSSALDGYPYGLKALFLRNANPLYGIPGMAKHLEEKLRDPGRIPLLVSIDPFMNETSAYADYVVPDTFMYEAWGWAAPWAGVPTRVTTARWPAVESPNARTAEGSPVCMESLFIGLAKAMDLPGFGDDAIPDADGRLHPLHRPEDYYVRAGANVAWADDPVPEVNDTELALSGVDHIRPVLEDCLKPEEWRRVAYVYARGGRYEDEARAFEGTKTRHRFGGPMHLYREEVGTASNGLMEERFPGTPTWYPARFADGSKVAEHYPEPEWPAQLISFKSPLQNSYSIAVKRLRQLHPDNPVLVHPEDAARWGLRNGQSVRITTPGGSETAIVQLRRGVQRGVIAVEHSFGHKELGARQHRIGDQDFGGEGALAAGLNLNDLGLADPTRSGSSVWVDPVAGSTVRQGLPARITPA</sequence>
<protein>
    <submittedName>
        <fullName evidence="11">Tetrathionate reductase subunit A</fullName>
    </submittedName>
</protein>
<dbReference type="PROSITE" id="PS51669">
    <property type="entry name" value="4FE4S_MOW_BIS_MGD"/>
    <property type="match status" value="1"/>
</dbReference>
<proteinExistence type="inferred from homology"/>
<dbReference type="SUPFAM" id="SSF53706">
    <property type="entry name" value="Formate dehydrogenase/DMSO reductase, domains 1-3"/>
    <property type="match status" value="1"/>
</dbReference>
<keyword evidence="7" id="KW-0560">Oxidoreductase</keyword>
<dbReference type="SUPFAM" id="SSF50692">
    <property type="entry name" value="ADC-like"/>
    <property type="match status" value="1"/>
</dbReference>
<dbReference type="InterPro" id="IPR050612">
    <property type="entry name" value="Prok_Mopterin_Oxidored"/>
</dbReference>
<keyword evidence="8" id="KW-0408">Iron</keyword>
<evidence type="ECO:0000256" key="2">
    <source>
        <dbReference type="ARBA" id="ARBA00010312"/>
    </source>
</evidence>
<evidence type="ECO:0000256" key="9">
    <source>
        <dbReference type="ARBA" id="ARBA00023014"/>
    </source>
</evidence>
<dbReference type="GO" id="GO:0046872">
    <property type="term" value="F:metal ion binding"/>
    <property type="evidence" value="ECO:0007669"/>
    <property type="project" value="UniProtKB-KW"/>
</dbReference>
<evidence type="ECO:0000256" key="1">
    <source>
        <dbReference type="ARBA" id="ARBA00001942"/>
    </source>
</evidence>
<dbReference type="InterPro" id="IPR006657">
    <property type="entry name" value="MoPterin_dinucl-bd_dom"/>
</dbReference>
<dbReference type="Gene3D" id="2.40.40.20">
    <property type="match status" value="1"/>
</dbReference>
<evidence type="ECO:0000256" key="5">
    <source>
        <dbReference type="ARBA" id="ARBA00022723"/>
    </source>
</evidence>
<dbReference type="CDD" id="cd02780">
    <property type="entry name" value="MopB_CT_Tetrathionate_Arsenate-R"/>
    <property type="match status" value="1"/>
</dbReference>
<keyword evidence="5" id="KW-0479">Metal-binding</keyword>
<dbReference type="InterPro" id="IPR006311">
    <property type="entry name" value="TAT_signal"/>
</dbReference>
<dbReference type="InterPro" id="IPR006656">
    <property type="entry name" value="Mopterin_OxRdtase"/>
</dbReference>
<dbReference type="Gene3D" id="3.30.200.210">
    <property type="match status" value="1"/>
</dbReference>
<dbReference type="OrthoDB" id="9815647at2"/>
<dbReference type="Gene3D" id="3.40.228.10">
    <property type="entry name" value="Dimethylsulfoxide Reductase, domain 2"/>
    <property type="match status" value="1"/>
</dbReference>
<dbReference type="Pfam" id="PF00384">
    <property type="entry name" value="Molybdopterin"/>
    <property type="match status" value="1"/>
</dbReference>
<dbReference type="GO" id="GO:0051539">
    <property type="term" value="F:4 iron, 4 sulfur cluster binding"/>
    <property type="evidence" value="ECO:0007669"/>
    <property type="project" value="UniProtKB-KW"/>
</dbReference>
<evidence type="ECO:0000256" key="7">
    <source>
        <dbReference type="ARBA" id="ARBA00023002"/>
    </source>
</evidence>
<dbReference type="Proteomes" id="UP000275461">
    <property type="component" value="Unassembled WGS sequence"/>
</dbReference>
<name>A0A498C743_9GAMM</name>
<keyword evidence="4" id="KW-0500">Molybdenum</keyword>